<comment type="caution">
    <text evidence="2">The sequence shown here is derived from an EMBL/GenBank/DDBJ whole genome shotgun (WGS) entry which is preliminary data.</text>
</comment>
<accession>A0A6G4X0A1</accession>
<dbReference type="Proteomes" id="UP000477722">
    <property type="component" value="Unassembled WGS sequence"/>
</dbReference>
<gene>
    <name evidence="2" type="ORF">G5C65_18425</name>
</gene>
<dbReference type="AlphaFoldDB" id="A0A6G4X0A1"/>
<sequence>MIVHTLIYRFPETTRAEDLDAFFAAARELVVSTGLMTGFDVKPHLMLPADERARGMTAAYIVQFACDDLEALAKFSELPAVFDFITDWKERLGFEAAYANHEQLDLTPASYCTLPGDDPRTPSRTSRSDGAPGPTSRVESQ</sequence>
<dbReference type="RefSeq" id="WP_165299955.1">
    <property type="nucleotide sequence ID" value="NZ_JAAKZZ010000182.1"/>
</dbReference>
<evidence type="ECO:0000313" key="3">
    <source>
        <dbReference type="Proteomes" id="UP000477722"/>
    </source>
</evidence>
<evidence type="ECO:0008006" key="4">
    <source>
        <dbReference type="Google" id="ProtNLM"/>
    </source>
</evidence>
<proteinExistence type="predicted"/>
<evidence type="ECO:0000313" key="2">
    <source>
        <dbReference type="EMBL" id="NGO70287.1"/>
    </source>
</evidence>
<reference evidence="2 3" key="1">
    <citation type="submission" date="2020-02" db="EMBL/GenBank/DDBJ databases">
        <title>Whole-genome analyses of novel actinobacteria.</title>
        <authorList>
            <person name="Sahin N."/>
            <person name="Tatar D."/>
        </authorList>
    </citation>
    <scope>NUCLEOTIDE SEQUENCE [LARGE SCALE GENOMIC DNA]</scope>
    <source>
        <strain evidence="2 3">SB3404</strain>
    </source>
</reference>
<evidence type="ECO:0000256" key="1">
    <source>
        <dbReference type="SAM" id="MobiDB-lite"/>
    </source>
</evidence>
<dbReference type="EMBL" id="JAAKZZ010000182">
    <property type="protein sequence ID" value="NGO70287.1"/>
    <property type="molecule type" value="Genomic_DNA"/>
</dbReference>
<feature type="region of interest" description="Disordered" evidence="1">
    <location>
        <begin position="110"/>
        <end position="141"/>
    </location>
</feature>
<name>A0A6G4X0A1_9ACTN</name>
<protein>
    <recommendedName>
        <fullName evidence="4">Stress-response A/B barrel domain-containing protein</fullName>
    </recommendedName>
</protein>
<organism evidence="2 3">
    <name type="scientific">Streptomyces boncukensis</name>
    <dbReference type="NCBI Taxonomy" id="2711219"/>
    <lineage>
        <taxon>Bacteria</taxon>
        <taxon>Bacillati</taxon>
        <taxon>Actinomycetota</taxon>
        <taxon>Actinomycetes</taxon>
        <taxon>Kitasatosporales</taxon>
        <taxon>Streptomycetaceae</taxon>
        <taxon>Streptomyces</taxon>
    </lineage>
</organism>
<keyword evidence="3" id="KW-1185">Reference proteome</keyword>